<organism evidence="5 6">
    <name type="scientific">Xanthoceras sorbifolium</name>
    <dbReference type="NCBI Taxonomy" id="99658"/>
    <lineage>
        <taxon>Eukaryota</taxon>
        <taxon>Viridiplantae</taxon>
        <taxon>Streptophyta</taxon>
        <taxon>Embryophyta</taxon>
        <taxon>Tracheophyta</taxon>
        <taxon>Spermatophyta</taxon>
        <taxon>Magnoliopsida</taxon>
        <taxon>eudicotyledons</taxon>
        <taxon>Gunneridae</taxon>
        <taxon>Pentapetalae</taxon>
        <taxon>rosids</taxon>
        <taxon>malvids</taxon>
        <taxon>Sapindales</taxon>
        <taxon>Sapindaceae</taxon>
        <taxon>Xanthoceroideae</taxon>
        <taxon>Xanthoceras</taxon>
    </lineage>
</organism>
<evidence type="ECO:0000259" key="4">
    <source>
        <dbReference type="Pfam" id="PF00685"/>
    </source>
</evidence>
<dbReference type="Gene3D" id="3.40.50.300">
    <property type="entry name" value="P-loop containing nucleotide triphosphate hydrolases"/>
    <property type="match status" value="1"/>
</dbReference>
<gene>
    <name evidence="5" type="ORF">JRO89_XS15G0005900</name>
</gene>
<dbReference type="EC" id="2.8.2.-" evidence="3"/>
<comment type="similarity">
    <text evidence="1 3">Belongs to the sulfotransferase 1 family.</text>
</comment>
<dbReference type="EMBL" id="JAFEMO010000015">
    <property type="protein sequence ID" value="KAH7543721.1"/>
    <property type="molecule type" value="Genomic_DNA"/>
</dbReference>
<evidence type="ECO:0000256" key="1">
    <source>
        <dbReference type="ARBA" id="ARBA00005771"/>
    </source>
</evidence>
<sequence length="335" mass="38847">MEKPVDFQNKEDQELLLTLPRVKSWDFPYLYQYQGFWYATKYLHGIISFQKHFQAKDTDIILATFPKSGTIWLKTLTFNIVNRSRYTSENTPLLTKSPHDLVPFLDIHIYGRNQSSTLEDLPTPRTLATHLPYSSLPPSIISSNCRIVYLCRNPLDQFISYWHFAPKIRNQAIMEPISIDEAFEMLCQGVQCFGPIWDHMLGYWKASLEKPDKILFLKYEDLQEDIISCLKKLADFLGYPFTDEEEIRGVIEEISKFSSFDNMKNLELNQFGTLASSGIENKMFFRKGKVGDWTNYLSPSMSKRLEKVMAEKLGQSPGLMTFKFSQTSTAQSNIE</sequence>
<proteinExistence type="inferred from homology"/>
<reference evidence="5 6" key="1">
    <citation type="submission" date="2021-02" db="EMBL/GenBank/DDBJ databases">
        <title>Plant Genome Project.</title>
        <authorList>
            <person name="Zhang R.-G."/>
        </authorList>
    </citation>
    <scope>NUCLEOTIDE SEQUENCE [LARGE SCALE GENOMIC DNA]</scope>
    <source>
        <tissue evidence="5">Leaves</tissue>
    </source>
</reference>
<comment type="caution">
    <text evidence="5">The sequence shown here is derived from an EMBL/GenBank/DDBJ whole genome shotgun (WGS) entry which is preliminary data.</text>
</comment>
<dbReference type="InterPro" id="IPR027417">
    <property type="entry name" value="P-loop_NTPase"/>
</dbReference>
<dbReference type="Pfam" id="PF00685">
    <property type="entry name" value="Sulfotransfer_1"/>
    <property type="match status" value="1"/>
</dbReference>
<dbReference type="InterPro" id="IPR000863">
    <property type="entry name" value="Sulfotransferase_dom"/>
</dbReference>
<accession>A0ABQ8H0J4</accession>
<keyword evidence="6" id="KW-1185">Reference proteome</keyword>
<dbReference type="PANTHER" id="PTHR11783">
    <property type="entry name" value="SULFOTRANSFERASE SULT"/>
    <property type="match status" value="1"/>
</dbReference>
<keyword evidence="2 3" id="KW-0808">Transferase</keyword>
<evidence type="ECO:0000313" key="6">
    <source>
        <dbReference type="Proteomes" id="UP000827721"/>
    </source>
</evidence>
<evidence type="ECO:0000256" key="2">
    <source>
        <dbReference type="ARBA" id="ARBA00022679"/>
    </source>
</evidence>
<dbReference type="SUPFAM" id="SSF52540">
    <property type="entry name" value="P-loop containing nucleoside triphosphate hydrolases"/>
    <property type="match status" value="1"/>
</dbReference>
<protein>
    <recommendedName>
        <fullName evidence="3">Sulfotransferase</fullName>
        <ecNumber evidence="3">2.8.2.-</ecNumber>
    </recommendedName>
</protein>
<name>A0ABQ8H0J4_9ROSI</name>
<evidence type="ECO:0000256" key="3">
    <source>
        <dbReference type="RuleBase" id="RU361155"/>
    </source>
</evidence>
<evidence type="ECO:0000313" key="5">
    <source>
        <dbReference type="EMBL" id="KAH7543721.1"/>
    </source>
</evidence>
<feature type="domain" description="Sulfotransferase" evidence="4">
    <location>
        <begin position="57"/>
        <end position="316"/>
    </location>
</feature>
<dbReference type="Proteomes" id="UP000827721">
    <property type="component" value="Unassembled WGS sequence"/>
</dbReference>